<dbReference type="Proteomes" id="UP001314205">
    <property type="component" value="Unassembled WGS sequence"/>
</dbReference>
<dbReference type="EMBL" id="CAVLGL010000001">
    <property type="protein sequence ID" value="CAK1578040.1"/>
    <property type="molecule type" value="Genomic_DNA"/>
</dbReference>
<name>A0AAV1K594_9NEOP</name>
<reference evidence="1 2" key="1">
    <citation type="submission" date="2023-11" db="EMBL/GenBank/DDBJ databases">
        <authorList>
            <person name="Hedman E."/>
            <person name="Englund M."/>
            <person name="Stromberg M."/>
            <person name="Nyberg Akerstrom W."/>
            <person name="Nylinder S."/>
            <person name="Jareborg N."/>
            <person name="Kallberg Y."/>
            <person name="Kronander E."/>
        </authorList>
    </citation>
    <scope>NUCLEOTIDE SEQUENCE [LARGE SCALE GENOMIC DNA]</scope>
</reference>
<keyword evidence="2" id="KW-1185">Reference proteome</keyword>
<comment type="caution">
    <text evidence="1">The sequence shown here is derived from an EMBL/GenBank/DDBJ whole genome shotgun (WGS) entry which is preliminary data.</text>
</comment>
<evidence type="ECO:0000313" key="1">
    <source>
        <dbReference type="EMBL" id="CAK1578040.1"/>
    </source>
</evidence>
<organism evidence="1 2">
    <name type="scientific">Parnassius mnemosyne</name>
    <name type="common">clouded apollo</name>
    <dbReference type="NCBI Taxonomy" id="213953"/>
    <lineage>
        <taxon>Eukaryota</taxon>
        <taxon>Metazoa</taxon>
        <taxon>Ecdysozoa</taxon>
        <taxon>Arthropoda</taxon>
        <taxon>Hexapoda</taxon>
        <taxon>Insecta</taxon>
        <taxon>Pterygota</taxon>
        <taxon>Neoptera</taxon>
        <taxon>Endopterygota</taxon>
        <taxon>Lepidoptera</taxon>
        <taxon>Glossata</taxon>
        <taxon>Ditrysia</taxon>
        <taxon>Papilionoidea</taxon>
        <taxon>Papilionidae</taxon>
        <taxon>Parnassiinae</taxon>
        <taxon>Parnassini</taxon>
        <taxon>Parnassius</taxon>
        <taxon>Driopa</taxon>
    </lineage>
</organism>
<protein>
    <submittedName>
        <fullName evidence="1">Uncharacterized protein</fullName>
    </submittedName>
</protein>
<sequence>MVRNYIKKNGLESKYSKEKLQRALDEIRAGTITIYKAAVSTSGRESTTFVLVANVAGGRAPPLIIFKAKNIWDQSKAPPEKEYPGSENEVHYAKSNESECIEAELEVFESVDENTMPNMNKENEIEEETEPNIGINKWVIVKYTLIKGHKYYVGFVQKKKDDRREVKFVRRKGATFAWPTIEDVDLITADSIVKILPNPDISERGIIHFDFKFRKMIIL</sequence>
<proteinExistence type="predicted"/>
<accession>A0AAV1K594</accession>
<dbReference type="AlphaFoldDB" id="A0AAV1K594"/>
<gene>
    <name evidence="1" type="ORF">PARMNEM_LOCUS181</name>
</gene>
<evidence type="ECO:0000313" key="2">
    <source>
        <dbReference type="Proteomes" id="UP001314205"/>
    </source>
</evidence>